<dbReference type="RefSeq" id="WP_146399325.1">
    <property type="nucleotide sequence ID" value="NZ_SJPQ01000002.1"/>
</dbReference>
<feature type="transmembrane region" description="Helical" evidence="1">
    <location>
        <begin position="131"/>
        <end position="151"/>
    </location>
</feature>
<gene>
    <name evidence="3" type="ORF">Mal64_18280</name>
</gene>
<dbReference type="Proteomes" id="UP000315440">
    <property type="component" value="Unassembled WGS sequence"/>
</dbReference>
<name>A0A5C5ZMF8_9BACT</name>
<evidence type="ECO:0000256" key="2">
    <source>
        <dbReference type="SAM" id="SignalP"/>
    </source>
</evidence>
<keyword evidence="4" id="KW-1185">Reference proteome</keyword>
<comment type="caution">
    <text evidence="3">The sequence shown here is derived from an EMBL/GenBank/DDBJ whole genome shotgun (WGS) entry which is preliminary data.</text>
</comment>
<dbReference type="AlphaFoldDB" id="A0A5C5ZMF8"/>
<dbReference type="OrthoDB" id="212416at2"/>
<protein>
    <submittedName>
        <fullName evidence="3">Uncharacterized protein</fullName>
    </submittedName>
</protein>
<keyword evidence="1" id="KW-0472">Membrane</keyword>
<feature type="transmembrane region" description="Helical" evidence="1">
    <location>
        <begin position="94"/>
        <end position="119"/>
    </location>
</feature>
<feature type="transmembrane region" description="Helical" evidence="1">
    <location>
        <begin position="163"/>
        <end position="182"/>
    </location>
</feature>
<evidence type="ECO:0000313" key="4">
    <source>
        <dbReference type="Proteomes" id="UP000315440"/>
    </source>
</evidence>
<keyword evidence="2" id="KW-0732">Signal</keyword>
<reference evidence="3 4" key="1">
    <citation type="submission" date="2019-02" db="EMBL/GenBank/DDBJ databases">
        <title>Deep-cultivation of Planctomycetes and their phenomic and genomic characterization uncovers novel biology.</title>
        <authorList>
            <person name="Wiegand S."/>
            <person name="Jogler M."/>
            <person name="Boedeker C."/>
            <person name="Pinto D."/>
            <person name="Vollmers J."/>
            <person name="Rivas-Marin E."/>
            <person name="Kohn T."/>
            <person name="Peeters S.H."/>
            <person name="Heuer A."/>
            <person name="Rast P."/>
            <person name="Oberbeckmann S."/>
            <person name="Bunk B."/>
            <person name="Jeske O."/>
            <person name="Meyerdierks A."/>
            <person name="Storesund J.E."/>
            <person name="Kallscheuer N."/>
            <person name="Luecker S."/>
            <person name="Lage O.M."/>
            <person name="Pohl T."/>
            <person name="Merkel B.J."/>
            <person name="Hornburger P."/>
            <person name="Mueller R.-W."/>
            <person name="Bruemmer F."/>
            <person name="Labrenz M."/>
            <person name="Spormann A.M."/>
            <person name="Op Den Camp H."/>
            <person name="Overmann J."/>
            <person name="Amann R."/>
            <person name="Jetten M.S.M."/>
            <person name="Mascher T."/>
            <person name="Medema M.H."/>
            <person name="Devos D.P."/>
            <person name="Kaster A.-K."/>
            <person name="Ovreas L."/>
            <person name="Rohde M."/>
            <person name="Galperin M.Y."/>
            <person name="Jogler C."/>
        </authorList>
    </citation>
    <scope>NUCLEOTIDE SEQUENCE [LARGE SCALE GENOMIC DNA]</scope>
    <source>
        <strain evidence="3 4">Mal64</strain>
    </source>
</reference>
<dbReference type="EMBL" id="SJPQ01000002">
    <property type="protein sequence ID" value="TWT88348.1"/>
    <property type="molecule type" value="Genomic_DNA"/>
</dbReference>
<organism evidence="3 4">
    <name type="scientific">Pseudobythopirellula maris</name>
    <dbReference type="NCBI Taxonomy" id="2527991"/>
    <lineage>
        <taxon>Bacteria</taxon>
        <taxon>Pseudomonadati</taxon>
        <taxon>Planctomycetota</taxon>
        <taxon>Planctomycetia</taxon>
        <taxon>Pirellulales</taxon>
        <taxon>Lacipirellulaceae</taxon>
        <taxon>Pseudobythopirellula</taxon>
    </lineage>
</organism>
<feature type="chain" id="PRO_5022790197" evidence="2">
    <location>
        <begin position="28"/>
        <end position="211"/>
    </location>
</feature>
<keyword evidence="1" id="KW-0812">Transmembrane</keyword>
<sequence precursor="true">MSTIARGRSLAATACTLLLLVGGPVLAQTPGETPDPAATAPGVGEQAERTLQSARDTAGAALRAVDGDPRAQELTAGLLQPIYAVAESFAFPTFYWLAFAAMAAGVVSFVLQLTLGKLVVMSRMGFSPAEIVSDLVGLVVSLVGLVLATQAAVENSSFTQSPAAVLSSAGVGTVIGLFLYVWGQRQELDAARGRTASAKTSGKQAKLASAE</sequence>
<proteinExistence type="predicted"/>
<evidence type="ECO:0000256" key="1">
    <source>
        <dbReference type="SAM" id="Phobius"/>
    </source>
</evidence>
<evidence type="ECO:0000313" key="3">
    <source>
        <dbReference type="EMBL" id="TWT88348.1"/>
    </source>
</evidence>
<keyword evidence="1" id="KW-1133">Transmembrane helix</keyword>
<accession>A0A5C5ZMF8</accession>
<feature type="signal peptide" evidence="2">
    <location>
        <begin position="1"/>
        <end position="27"/>
    </location>
</feature>